<dbReference type="Ensembl" id="ENSSPAT00000009017.1">
    <property type="protein sequence ID" value="ENSSPAP00000008856.1"/>
    <property type="gene ID" value="ENSSPAG00000006754.1"/>
</dbReference>
<dbReference type="Gene3D" id="3.10.50.40">
    <property type="match status" value="1"/>
</dbReference>
<protein>
    <submittedName>
        <fullName evidence="1">Uncharacterized protein</fullName>
    </submittedName>
</protein>
<name>A0A3B4ZMF8_9TELE</name>
<proteinExistence type="predicted"/>
<accession>A0A3B4ZMF8</accession>
<dbReference type="GO" id="GO:0003755">
    <property type="term" value="F:peptidyl-prolyl cis-trans isomerase activity"/>
    <property type="evidence" value="ECO:0007669"/>
    <property type="project" value="InterPro"/>
</dbReference>
<evidence type="ECO:0000313" key="1">
    <source>
        <dbReference type="Ensembl" id="ENSSPAP00000008856.1"/>
    </source>
</evidence>
<dbReference type="GeneTree" id="ENSGT00940000178928"/>
<sequence length="44" mass="4664">ISVEVKTISPDDGGIFPKKGQTCVVHYIGMLQNGNKFSSQSGVP</sequence>
<dbReference type="AlphaFoldDB" id="A0A3B4ZMF8"/>
<dbReference type="SUPFAM" id="SSF54534">
    <property type="entry name" value="FKBP-like"/>
    <property type="match status" value="1"/>
</dbReference>
<organism evidence="1">
    <name type="scientific">Stegastes partitus</name>
    <name type="common">bicolor damselfish</name>
    <dbReference type="NCBI Taxonomy" id="144197"/>
    <lineage>
        <taxon>Eukaryota</taxon>
        <taxon>Metazoa</taxon>
        <taxon>Chordata</taxon>
        <taxon>Craniata</taxon>
        <taxon>Vertebrata</taxon>
        <taxon>Euteleostomi</taxon>
        <taxon>Actinopterygii</taxon>
        <taxon>Neopterygii</taxon>
        <taxon>Teleostei</taxon>
        <taxon>Neoteleostei</taxon>
        <taxon>Acanthomorphata</taxon>
        <taxon>Ovalentaria</taxon>
        <taxon>Pomacentridae</taxon>
        <taxon>Stegastes</taxon>
    </lineage>
</organism>
<reference evidence="1" key="1">
    <citation type="submission" date="2023-09" db="UniProtKB">
        <authorList>
            <consortium name="Ensembl"/>
        </authorList>
    </citation>
    <scope>IDENTIFICATION</scope>
</reference>
<dbReference type="InterPro" id="IPR046357">
    <property type="entry name" value="PPIase_dom_sf"/>
</dbReference>
<dbReference type="STRING" id="144197.ENSSPAP00000008856"/>